<protein>
    <recommendedName>
        <fullName evidence="2">Chromosome partition protein Smc</fullName>
    </recommendedName>
</protein>
<gene>
    <name evidence="1" type="ORF">MNBD_PLANCTO02-346</name>
</gene>
<reference evidence="1" key="1">
    <citation type="submission" date="2018-06" db="EMBL/GenBank/DDBJ databases">
        <authorList>
            <person name="Zhirakovskaya E."/>
        </authorList>
    </citation>
    <scope>NUCLEOTIDE SEQUENCE</scope>
</reference>
<evidence type="ECO:0008006" key="2">
    <source>
        <dbReference type="Google" id="ProtNLM"/>
    </source>
</evidence>
<accession>A0A3B1DJI5</accession>
<name>A0A3B1DJI5_9ZZZZ</name>
<dbReference type="AlphaFoldDB" id="A0A3B1DJI5"/>
<organism evidence="1">
    <name type="scientific">hydrothermal vent metagenome</name>
    <dbReference type="NCBI Taxonomy" id="652676"/>
    <lineage>
        <taxon>unclassified sequences</taxon>
        <taxon>metagenomes</taxon>
        <taxon>ecological metagenomes</taxon>
    </lineage>
</organism>
<sequence length="283" mass="31399">MTFVGKVLIVLQVVLSLLFMAFAGAVFTVQTNWKKKATESIAQNNEQKNIQEEIDTDHQKALTDLNAKSQLSEGRAVTAEAKLQGQTDLAKSLAKELADERTRNSESQQVTKIANTEAESRQNEAIRLRVSIGQLRKTIDKQVAEKHSLENVVFKSEQKIKLMKVKNNSIIKELSKLQRVIAVAKIDVNEYEGKQAPPVNIEGKIIAVLRGLRGEPDLIEISIGEDDDLLKGHELFVYSKAGRGKYLGKVRIDSVTPDRAVGVVIQKTKNGIIKEGDYVSPKL</sequence>
<proteinExistence type="predicted"/>
<dbReference type="EMBL" id="UOGL01000042">
    <property type="protein sequence ID" value="VAX36224.1"/>
    <property type="molecule type" value="Genomic_DNA"/>
</dbReference>
<evidence type="ECO:0000313" key="1">
    <source>
        <dbReference type="EMBL" id="VAX36224.1"/>
    </source>
</evidence>